<feature type="transmembrane region" description="Helical" evidence="1">
    <location>
        <begin position="20"/>
        <end position="41"/>
    </location>
</feature>
<evidence type="ECO:0000313" key="3">
    <source>
        <dbReference type="Proteomes" id="UP001519460"/>
    </source>
</evidence>
<gene>
    <name evidence="2" type="ORF">BaRGS_00013802</name>
</gene>
<evidence type="ECO:0000313" key="2">
    <source>
        <dbReference type="EMBL" id="KAK7494923.1"/>
    </source>
</evidence>
<dbReference type="EMBL" id="JACVVK020000079">
    <property type="protein sequence ID" value="KAK7494923.1"/>
    <property type="molecule type" value="Genomic_DNA"/>
</dbReference>
<reference evidence="2 3" key="1">
    <citation type="journal article" date="2023" name="Sci. Data">
        <title>Genome assembly of the Korean intertidal mud-creeper Batillaria attramentaria.</title>
        <authorList>
            <person name="Patra A.K."/>
            <person name="Ho P.T."/>
            <person name="Jun S."/>
            <person name="Lee S.J."/>
            <person name="Kim Y."/>
            <person name="Won Y.J."/>
        </authorList>
    </citation>
    <scope>NUCLEOTIDE SEQUENCE [LARGE SCALE GENOMIC DNA]</scope>
    <source>
        <strain evidence="2">Wonlab-2016</strain>
    </source>
</reference>
<protein>
    <submittedName>
        <fullName evidence="2">Uncharacterized protein</fullName>
    </submittedName>
</protein>
<keyword evidence="1" id="KW-1133">Transmembrane helix</keyword>
<comment type="caution">
    <text evidence="2">The sequence shown here is derived from an EMBL/GenBank/DDBJ whole genome shotgun (WGS) entry which is preliminary data.</text>
</comment>
<dbReference type="Proteomes" id="UP001519460">
    <property type="component" value="Unassembled WGS sequence"/>
</dbReference>
<proteinExistence type="predicted"/>
<organism evidence="2 3">
    <name type="scientific">Batillaria attramentaria</name>
    <dbReference type="NCBI Taxonomy" id="370345"/>
    <lineage>
        <taxon>Eukaryota</taxon>
        <taxon>Metazoa</taxon>
        <taxon>Spiralia</taxon>
        <taxon>Lophotrochozoa</taxon>
        <taxon>Mollusca</taxon>
        <taxon>Gastropoda</taxon>
        <taxon>Caenogastropoda</taxon>
        <taxon>Sorbeoconcha</taxon>
        <taxon>Cerithioidea</taxon>
        <taxon>Batillariidae</taxon>
        <taxon>Batillaria</taxon>
    </lineage>
</organism>
<sequence>MWVFYCKVPNRYGRKVVFSGLSVILPAVAIFALINLIPLLSTRFRRKIPERLQLIASDSDCPMGTSVLILCPDQLPITEQRIANPSFKQRLSDPSHHAAFDNGLSAANSDVSFCRRFLPINIFFFFSFLPERVVDSNRLSSVSSSRNYAFWEVGVCELNDDR</sequence>
<evidence type="ECO:0000256" key="1">
    <source>
        <dbReference type="SAM" id="Phobius"/>
    </source>
</evidence>
<name>A0ABD0L6H4_9CAEN</name>
<keyword evidence="1" id="KW-0472">Membrane</keyword>
<keyword evidence="3" id="KW-1185">Reference proteome</keyword>
<keyword evidence="1" id="KW-0812">Transmembrane</keyword>
<dbReference type="AlphaFoldDB" id="A0ABD0L6H4"/>
<accession>A0ABD0L6H4</accession>